<feature type="compositionally biased region" description="Basic and acidic residues" evidence="1">
    <location>
        <begin position="595"/>
        <end position="609"/>
    </location>
</feature>
<dbReference type="EMBL" id="CAJNOT010000213">
    <property type="protein sequence ID" value="CAF0896068.1"/>
    <property type="molecule type" value="Genomic_DNA"/>
</dbReference>
<evidence type="ECO:0000256" key="1">
    <source>
        <dbReference type="SAM" id="MobiDB-lite"/>
    </source>
</evidence>
<sequence length="609" mass="69425">MSLETQRRLILSEWRKVLVSQTSYPLMYTIERLPQSKEELQCFSTKYAIIKIPLGSRIITKWQEQVRPIDNDNDQWYVVREWTEAEMGRDYNKIKDNTDREVTPTCVKDPIQIHRILSEVGLNSSGFILSPTPENNPLQETISNHTSAFSSYPSQQTQNNQHPLQPQSQTLLSTGRPPAYVQQPPPPPPTLRSLTNQSSSAANEQVPSTSNKQQLGPPPPSSSQPSQILPSFFNRGTTNTQNLTSQLPDDMPHHAFSPRRLPPSPLDCDSNHHDSNLSVEHYLREINCQDIPPVKVVKPNKQNIVYRKEIRIRYLQPPTPPPPAPIIIREKRIPPAPPESPLLIRERKPEACTPPPLTVRERPPTPPPPLEPYIIDKRLPPPPPQPRQIIVERLPTPPPKPRTVIFEKWLPYKKLKRPVLLQKAPPPDPIKPTRNVIIEYEPLKAFTVRRVIEEGVFRVDPHKYSSYNAQSHSGCGDIRIVERIEDLPPPSEQLRRVLNEYEHSNSSHIHCYDHHSHRKSPEHIPSSIQHILAGGRPTSHMDQLINVSRSSSIPAHRQERVLSTGYDSAIQSPTIVPLRRSNSKHCHQSSQQKLASHDSPTESHINDVY</sequence>
<dbReference type="AlphaFoldDB" id="A0A813Z985"/>
<feature type="region of interest" description="Disordered" evidence="1">
    <location>
        <begin position="350"/>
        <end position="377"/>
    </location>
</feature>
<feature type="compositionally biased region" description="Polar residues" evidence="1">
    <location>
        <begin position="192"/>
        <end position="212"/>
    </location>
</feature>
<reference evidence="2" key="1">
    <citation type="submission" date="2021-02" db="EMBL/GenBank/DDBJ databases">
        <authorList>
            <person name="Nowell W R."/>
        </authorList>
    </citation>
    <scope>NUCLEOTIDE SEQUENCE</scope>
</reference>
<evidence type="ECO:0000313" key="2">
    <source>
        <dbReference type="EMBL" id="CAF0896068.1"/>
    </source>
</evidence>
<proteinExistence type="predicted"/>
<name>A0A813Z985_9BILA</name>
<accession>A0A813Z985</accession>
<feature type="compositionally biased region" description="Polar residues" evidence="1">
    <location>
        <begin position="234"/>
        <end position="247"/>
    </location>
</feature>
<dbReference type="Proteomes" id="UP000663864">
    <property type="component" value="Unassembled WGS sequence"/>
</dbReference>
<protein>
    <submittedName>
        <fullName evidence="2">Uncharacterized protein</fullName>
    </submittedName>
</protein>
<comment type="caution">
    <text evidence="2">The sequence shown here is derived from an EMBL/GenBank/DDBJ whole genome shotgun (WGS) entry which is preliminary data.</text>
</comment>
<gene>
    <name evidence="2" type="ORF">ZHD862_LOCUS7138</name>
</gene>
<evidence type="ECO:0000313" key="3">
    <source>
        <dbReference type="Proteomes" id="UP000663864"/>
    </source>
</evidence>
<feature type="compositionally biased region" description="Polar residues" evidence="1">
    <location>
        <begin position="149"/>
        <end position="173"/>
    </location>
</feature>
<feature type="region of interest" description="Disordered" evidence="1">
    <location>
        <begin position="580"/>
        <end position="609"/>
    </location>
</feature>
<organism evidence="2 3">
    <name type="scientific">Rotaria sordida</name>
    <dbReference type="NCBI Taxonomy" id="392033"/>
    <lineage>
        <taxon>Eukaryota</taxon>
        <taxon>Metazoa</taxon>
        <taxon>Spiralia</taxon>
        <taxon>Gnathifera</taxon>
        <taxon>Rotifera</taxon>
        <taxon>Eurotatoria</taxon>
        <taxon>Bdelloidea</taxon>
        <taxon>Philodinida</taxon>
        <taxon>Philodinidae</taxon>
        <taxon>Rotaria</taxon>
    </lineage>
</organism>
<feature type="region of interest" description="Disordered" evidence="1">
    <location>
        <begin position="149"/>
        <end position="273"/>
    </location>
</feature>